<comment type="caution">
    <text evidence="2">The sequence shown here is derived from an EMBL/GenBank/DDBJ whole genome shotgun (WGS) entry which is preliminary data.</text>
</comment>
<dbReference type="RefSeq" id="WP_371946298.1">
    <property type="nucleotide sequence ID" value="NZ_JAXCEH010000046.1"/>
</dbReference>
<evidence type="ECO:0000256" key="1">
    <source>
        <dbReference type="SAM" id="MobiDB-lite"/>
    </source>
</evidence>
<protein>
    <submittedName>
        <fullName evidence="2">Uncharacterized protein</fullName>
    </submittedName>
</protein>
<sequence length="46" mass="4868">MRALIEQSADPGAEEDGMTPYGEIHLNLDKRLALSTIDAPGPSAES</sequence>
<dbReference type="EMBL" id="JAXCEH010000046">
    <property type="protein sequence ID" value="MFA1559282.1"/>
    <property type="molecule type" value="Genomic_DNA"/>
</dbReference>
<gene>
    <name evidence="2" type="ORF">SM436_36795</name>
</gene>
<accession>A0ABV4RAV8</accession>
<evidence type="ECO:0000313" key="2">
    <source>
        <dbReference type="EMBL" id="MFA1559282.1"/>
    </source>
</evidence>
<feature type="region of interest" description="Disordered" evidence="1">
    <location>
        <begin position="1"/>
        <end position="20"/>
    </location>
</feature>
<keyword evidence="3" id="KW-1185">Reference proteome</keyword>
<name>A0ABV4RAV8_9ACTN</name>
<dbReference type="Proteomes" id="UP001569904">
    <property type="component" value="Unassembled WGS sequence"/>
</dbReference>
<evidence type="ECO:0000313" key="3">
    <source>
        <dbReference type="Proteomes" id="UP001569904"/>
    </source>
</evidence>
<organism evidence="2 3">
    <name type="scientific">Actinomadura chokoriensis</name>
    <dbReference type="NCBI Taxonomy" id="454156"/>
    <lineage>
        <taxon>Bacteria</taxon>
        <taxon>Bacillati</taxon>
        <taxon>Actinomycetota</taxon>
        <taxon>Actinomycetes</taxon>
        <taxon>Streptosporangiales</taxon>
        <taxon>Thermomonosporaceae</taxon>
        <taxon>Actinomadura</taxon>
    </lineage>
</organism>
<reference evidence="2 3" key="1">
    <citation type="submission" date="2023-11" db="EMBL/GenBank/DDBJ databases">
        <title>Actinomadura monticuli sp. nov., isolated from volcanic ash.</title>
        <authorList>
            <person name="Lee S.D."/>
            <person name="Yang H."/>
            <person name="Kim I.S."/>
        </authorList>
    </citation>
    <scope>NUCLEOTIDE SEQUENCE [LARGE SCALE GENOMIC DNA]</scope>
    <source>
        <strain evidence="2 3">DSM 45346</strain>
    </source>
</reference>
<proteinExistence type="predicted"/>